<dbReference type="GO" id="GO:0003676">
    <property type="term" value="F:nucleic acid binding"/>
    <property type="evidence" value="ECO:0007669"/>
    <property type="project" value="InterPro"/>
</dbReference>
<proteinExistence type="predicted"/>
<gene>
    <name evidence="3" type="primary">LOC107804208</name>
</gene>
<evidence type="ECO:0000313" key="3">
    <source>
        <dbReference type="RefSeq" id="XP_016483543.1"/>
    </source>
</evidence>
<dbReference type="Gene3D" id="4.10.60.10">
    <property type="entry name" value="Zinc finger, CCHC-type"/>
    <property type="match status" value="1"/>
</dbReference>
<dbReference type="PaxDb" id="4097-A0A1S4B433"/>
<accession>A0A1S4B433</accession>
<dbReference type="Pfam" id="PF14244">
    <property type="entry name" value="Retrotran_gag_3"/>
    <property type="match status" value="1"/>
</dbReference>
<name>A0A1S4B433_TOBAC</name>
<dbReference type="KEGG" id="nta:107804208"/>
<feature type="compositionally biased region" description="Low complexity" evidence="1">
    <location>
        <begin position="14"/>
        <end position="25"/>
    </location>
</feature>
<evidence type="ECO:0000256" key="1">
    <source>
        <dbReference type="SAM" id="MobiDB-lite"/>
    </source>
</evidence>
<feature type="region of interest" description="Disordered" evidence="1">
    <location>
        <begin position="247"/>
        <end position="269"/>
    </location>
</feature>
<sequence length="269" mass="30412">MGDQNDRDEQIDQNPPLNTNNPNPSLNFDDELIFPPYHPFYLHPFDNPGIMLVAKQFNGSCFGAWRRGIVIALSAKKIIGFINGSYTRPNVDLPLFDQWEQCNNMSSGARMYEVQKDLSSVSQGSYDDEKQRGIQNLPVFQSDLASFSVGSNLPAPSFNNPKSTLNTQNQKHNLTTQNQKYNFTTLNQYQRGNSDARRAPDLRKSFCRYCKKNGHVIETCYKLHGYPQNFKFGNKNVRVAANVYSTSEAKADNPTETPASSTITADQYK</sequence>
<organism evidence="3">
    <name type="scientific">Nicotiana tabacum</name>
    <name type="common">Common tobacco</name>
    <dbReference type="NCBI Taxonomy" id="4097"/>
    <lineage>
        <taxon>Eukaryota</taxon>
        <taxon>Viridiplantae</taxon>
        <taxon>Streptophyta</taxon>
        <taxon>Embryophyta</taxon>
        <taxon>Tracheophyta</taxon>
        <taxon>Spermatophyta</taxon>
        <taxon>Magnoliopsida</taxon>
        <taxon>eudicotyledons</taxon>
        <taxon>Gunneridae</taxon>
        <taxon>Pentapetalae</taxon>
        <taxon>asterids</taxon>
        <taxon>lamiids</taxon>
        <taxon>Solanales</taxon>
        <taxon>Solanaceae</taxon>
        <taxon>Nicotianoideae</taxon>
        <taxon>Nicotianeae</taxon>
        <taxon>Nicotiana</taxon>
    </lineage>
</organism>
<evidence type="ECO:0000259" key="2">
    <source>
        <dbReference type="Pfam" id="PF14244"/>
    </source>
</evidence>
<feature type="compositionally biased region" description="Basic and acidic residues" evidence="1">
    <location>
        <begin position="1"/>
        <end position="10"/>
    </location>
</feature>
<dbReference type="OrthoDB" id="10356675at2759"/>
<feature type="domain" description="Retrotransposon Copia-like N-terminal" evidence="2">
    <location>
        <begin position="43"/>
        <end position="90"/>
    </location>
</feature>
<dbReference type="PANTHER" id="PTHR37610">
    <property type="entry name" value="CCHC-TYPE DOMAIN-CONTAINING PROTEIN"/>
    <property type="match status" value="1"/>
</dbReference>
<feature type="region of interest" description="Disordered" evidence="1">
    <location>
        <begin position="1"/>
        <end position="25"/>
    </location>
</feature>
<dbReference type="SUPFAM" id="SSF57756">
    <property type="entry name" value="Retrovirus zinc finger-like domains"/>
    <property type="match status" value="1"/>
</dbReference>
<dbReference type="GO" id="GO:0008270">
    <property type="term" value="F:zinc ion binding"/>
    <property type="evidence" value="ECO:0007669"/>
    <property type="project" value="InterPro"/>
</dbReference>
<dbReference type="PANTHER" id="PTHR37610:SF6">
    <property type="entry name" value="GAG-POLYPEPTIDE OF LTR COPIA-TYPE-RELATED"/>
    <property type="match status" value="1"/>
</dbReference>
<reference evidence="3" key="1">
    <citation type="submission" date="2025-08" db="UniProtKB">
        <authorList>
            <consortium name="RefSeq"/>
        </authorList>
    </citation>
    <scope>IDENTIFICATION</scope>
</reference>
<protein>
    <recommendedName>
        <fullName evidence="2">Retrotransposon Copia-like N-terminal domain-containing protein</fullName>
    </recommendedName>
</protein>
<dbReference type="AlphaFoldDB" id="A0A1S4B433"/>
<dbReference type="InterPro" id="IPR029472">
    <property type="entry name" value="Copia-like_N"/>
</dbReference>
<dbReference type="InterPro" id="IPR036875">
    <property type="entry name" value="Znf_CCHC_sf"/>
</dbReference>
<dbReference type="RefSeq" id="XP_016483543.1">
    <property type="nucleotide sequence ID" value="XM_016628057.1"/>
</dbReference>